<evidence type="ECO:0000313" key="5">
    <source>
        <dbReference type="EMBL" id="CAD7245467.1"/>
    </source>
</evidence>
<feature type="repeat" description="ANK" evidence="3">
    <location>
        <begin position="141"/>
        <end position="173"/>
    </location>
</feature>
<feature type="repeat" description="ANK" evidence="3">
    <location>
        <begin position="174"/>
        <end position="206"/>
    </location>
</feature>
<dbReference type="Gene3D" id="1.25.40.20">
    <property type="entry name" value="Ankyrin repeat-containing domain"/>
    <property type="match status" value="3"/>
</dbReference>
<dbReference type="GO" id="GO:0000151">
    <property type="term" value="C:ubiquitin ligase complex"/>
    <property type="evidence" value="ECO:0007669"/>
    <property type="project" value="TreeGrafter"/>
</dbReference>
<dbReference type="AlphaFoldDB" id="A0A7R9A6H0"/>
<feature type="repeat" description="ANK" evidence="3">
    <location>
        <begin position="238"/>
        <end position="270"/>
    </location>
</feature>
<accession>A0A7R9A6H0</accession>
<evidence type="ECO:0000256" key="3">
    <source>
        <dbReference type="PROSITE-ProRule" id="PRU00023"/>
    </source>
</evidence>
<keyword evidence="1" id="KW-0677">Repeat</keyword>
<dbReference type="PROSITE" id="PS50297">
    <property type="entry name" value="ANK_REP_REGION"/>
    <property type="match status" value="4"/>
</dbReference>
<proteinExistence type="predicted"/>
<dbReference type="SUPFAM" id="SSF48403">
    <property type="entry name" value="Ankyrin repeat"/>
    <property type="match status" value="1"/>
</dbReference>
<name>A0A7R9A6H0_9CRUS</name>
<reference evidence="5" key="1">
    <citation type="submission" date="2020-11" db="EMBL/GenBank/DDBJ databases">
        <authorList>
            <person name="Tran Van P."/>
        </authorList>
    </citation>
    <scope>NUCLEOTIDE SEQUENCE</scope>
</reference>
<organism evidence="5">
    <name type="scientific">Darwinula stevensoni</name>
    <dbReference type="NCBI Taxonomy" id="69355"/>
    <lineage>
        <taxon>Eukaryota</taxon>
        <taxon>Metazoa</taxon>
        <taxon>Ecdysozoa</taxon>
        <taxon>Arthropoda</taxon>
        <taxon>Crustacea</taxon>
        <taxon>Oligostraca</taxon>
        <taxon>Ostracoda</taxon>
        <taxon>Podocopa</taxon>
        <taxon>Podocopida</taxon>
        <taxon>Darwinulocopina</taxon>
        <taxon>Darwinuloidea</taxon>
        <taxon>Darwinulidae</taxon>
        <taxon>Darwinula</taxon>
    </lineage>
</organism>
<protein>
    <submittedName>
        <fullName evidence="5">Uncharacterized protein</fullName>
    </submittedName>
</protein>
<evidence type="ECO:0000256" key="2">
    <source>
        <dbReference type="ARBA" id="ARBA00023043"/>
    </source>
</evidence>
<dbReference type="InterPro" id="IPR036770">
    <property type="entry name" value="Ankyrin_rpt-contain_sf"/>
</dbReference>
<dbReference type="GO" id="GO:0006511">
    <property type="term" value="P:ubiquitin-dependent protein catabolic process"/>
    <property type="evidence" value="ECO:0007669"/>
    <property type="project" value="TreeGrafter"/>
</dbReference>
<dbReference type="Proteomes" id="UP000677054">
    <property type="component" value="Unassembled WGS sequence"/>
</dbReference>
<dbReference type="PANTHER" id="PTHR24173">
    <property type="entry name" value="ANKYRIN REPEAT CONTAINING"/>
    <property type="match status" value="1"/>
</dbReference>
<feature type="region of interest" description="Disordered" evidence="4">
    <location>
        <begin position="1"/>
        <end position="25"/>
    </location>
</feature>
<keyword evidence="6" id="KW-1185">Reference proteome</keyword>
<dbReference type="Pfam" id="PF12796">
    <property type="entry name" value="Ank_2"/>
    <property type="match status" value="2"/>
</dbReference>
<dbReference type="PROSITE" id="PS50088">
    <property type="entry name" value="ANK_REPEAT"/>
    <property type="match status" value="4"/>
</dbReference>
<feature type="repeat" description="ANK" evidence="3">
    <location>
        <begin position="579"/>
        <end position="613"/>
    </location>
</feature>
<dbReference type="Pfam" id="PF00023">
    <property type="entry name" value="Ank"/>
    <property type="match status" value="1"/>
</dbReference>
<dbReference type="OrthoDB" id="3246549at2759"/>
<gene>
    <name evidence="5" type="ORF">DSTB1V02_LOCUS5340</name>
</gene>
<dbReference type="SMART" id="SM00248">
    <property type="entry name" value="ANK"/>
    <property type="match status" value="8"/>
</dbReference>
<dbReference type="EMBL" id="CAJPEV010000860">
    <property type="protein sequence ID" value="CAG0889144.1"/>
    <property type="molecule type" value="Genomic_DNA"/>
</dbReference>
<evidence type="ECO:0000313" key="6">
    <source>
        <dbReference type="Proteomes" id="UP000677054"/>
    </source>
</evidence>
<dbReference type="EMBL" id="LR900377">
    <property type="protein sequence ID" value="CAD7245467.1"/>
    <property type="molecule type" value="Genomic_DNA"/>
</dbReference>
<keyword evidence="2 3" id="KW-0040">ANK repeat</keyword>
<sequence>MDGAEANPPDEDLEDPPGQQHQQRFRSRTFFVTTLRYKISDLHTLADGKATKESIIEQLHRECQEVPPGAGLSLSLRNQLETYSKEVRRAMVSVVGSDGCAPLFIACRRGNLMIVDYLIDTCNADLEQKGSYKVPDDQSVHEVTPLWCAAVTGNLNVVKRLIKAGADINAVSDSGSTPVRSACFMTHHDVVEYLVKSGADIHRPNYNGGTCLINAVQSAPLCRLLLQSGARVNAQDIQLKTALHYAIQEHRLDSVKVLLRYGADPMLRSRHGDDALHTACLHGSVEVLDFLTQHVKYPAERVIEAYELMGCTYMDGFRDLPLAVSFWKKALSLRASNSIEKSLSPSLEAFGHVREFASLEELESAAHDIDLLRMMSVVMSERILGPYHKDLLFRLMYRGAAFADAGQPHLCIRLWTEALKRRISHDTILYTETYFAAQALTRLFLDLYTERNLASTQVMKVLDLLIESIPGAMLLLSPAPVFRKQTDCFDRILRIIVHLLHILIAVQTDEKDLVVRIRHLLQLNPTSSQGDTLLHMSAASSSFRPPNFFDENQFRIFPNKPVTEWLLKCGANSNAINLHLSTPLHYASMPHNYSPEILECLLSYGAHLDQRNADLKTPWEYLVKNPDCPSHIFTPLSLKCLSAQSIIQHNLSFRGNIPQSLEYFVSIH</sequence>
<dbReference type="InterPro" id="IPR002110">
    <property type="entry name" value="Ankyrin_rpt"/>
</dbReference>
<evidence type="ECO:0000256" key="1">
    <source>
        <dbReference type="ARBA" id="ARBA00022737"/>
    </source>
</evidence>
<evidence type="ECO:0000256" key="4">
    <source>
        <dbReference type="SAM" id="MobiDB-lite"/>
    </source>
</evidence>
<dbReference type="PANTHER" id="PTHR24173:SF82">
    <property type="entry name" value="FI19351P1"/>
    <property type="match status" value="1"/>
</dbReference>